<dbReference type="GO" id="GO:0016788">
    <property type="term" value="F:hydrolase activity, acting on ester bonds"/>
    <property type="evidence" value="ECO:0007669"/>
    <property type="project" value="InterPro"/>
</dbReference>
<dbReference type="GO" id="GO:0046872">
    <property type="term" value="F:metal ion binding"/>
    <property type="evidence" value="ECO:0007669"/>
    <property type="project" value="UniProtKB-KW"/>
</dbReference>
<keyword evidence="7" id="KW-1185">Reference proteome</keyword>
<protein>
    <submittedName>
        <fullName evidence="6">Deacylase</fullName>
    </submittedName>
</protein>
<evidence type="ECO:0000256" key="2">
    <source>
        <dbReference type="ARBA" id="ARBA00022723"/>
    </source>
</evidence>
<dbReference type="GO" id="GO:0016811">
    <property type="term" value="F:hydrolase activity, acting on carbon-nitrogen (but not peptide) bonds, in linear amides"/>
    <property type="evidence" value="ECO:0007669"/>
    <property type="project" value="InterPro"/>
</dbReference>
<gene>
    <name evidence="6" type="ORF">GTW51_07685</name>
</gene>
<evidence type="ECO:0000256" key="4">
    <source>
        <dbReference type="ARBA" id="ARBA00022833"/>
    </source>
</evidence>
<organism evidence="6 7">
    <name type="scientific">Aurantimonas aggregata</name>
    <dbReference type="NCBI Taxonomy" id="2047720"/>
    <lineage>
        <taxon>Bacteria</taxon>
        <taxon>Pseudomonadati</taxon>
        <taxon>Pseudomonadota</taxon>
        <taxon>Alphaproteobacteria</taxon>
        <taxon>Hyphomicrobiales</taxon>
        <taxon>Aurantimonadaceae</taxon>
        <taxon>Aurantimonas</taxon>
    </lineage>
</organism>
<dbReference type="InterPro" id="IPR055438">
    <property type="entry name" value="AstE_AspA_cat"/>
</dbReference>
<dbReference type="SUPFAM" id="SSF53187">
    <property type="entry name" value="Zn-dependent exopeptidases"/>
    <property type="match status" value="1"/>
</dbReference>
<keyword evidence="2" id="KW-0479">Metal-binding</keyword>
<dbReference type="PIRSF" id="PIRSF039012">
    <property type="entry name" value="ASP"/>
    <property type="match status" value="1"/>
</dbReference>
<evidence type="ECO:0000313" key="7">
    <source>
        <dbReference type="Proteomes" id="UP000476332"/>
    </source>
</evidence>
<dbReference type="RefSeq" id="WP_163043302.1">
    <property type="nucleotide sequence ID" value="NZ_JAAAMJ010000003.1"/>
</dbReference>
<dbReference type="InterPro" id="IPR043795">
    <property type="entry name" value="N-alpha-Ac-DABA-like"/>
</dbReference>
<dbReference type="PANTHER" id="PTHR37326">
    <property type="entry name" value="BLL3975 PROTEIN"/>
    <property type="match status" value="1"/>
</dbReference>
<comment type="caution">
    <text evidence="6">The sequence shown here is derived from an EMBL/GenBank/DDBJ whole genome shotgun (WGS) entry which is preliminary data.</text>
</comment>
<sequence length="340" mass="36700">MHSGLFHSLDFDADGRQQTFLSIPFSVDRSPYYQVKVPVVRFKRGAGPRVLLMAGNHGDEYEGNIALSRLIRALDPEDIEGTVTILPFVNAPAFLTGRRRSPLDDGNLNRSFPGVANGTPTQRIAHFLESELFPRHDIVFDLHSGGTSMGHLPTSLIERQGGPAHFGRMLELMRALGMPYGFIAQNGADAPTSLAAVARAGAIGLSGEFGGGGTVTPASMLLTLSAIDNLLMAVNLTRHPVLVEEPSKQTTRLLSLSSHAQAIYATRPGWYEPARDIGDEVNAGDVAGWFHDFHRLDASEETLRFAVGGIVLSQRLHSMSEAGDCLVQVGVPYHGEEPPS</sequence>
<dbReference type="CDD" id="cd06252">
    <property type="entry name" value="M14_ASTE_ASPA-like"/>
    <property type="match status" value="1"/>
</dbReference>
<dbReference type="Gene3D" id="3.40.630.10">
    <property type="entry name" value="Zn peptidases"/>
    <property type="match status" value="1"/>
</dbReference>
<feature type="domain" description="Succinylglutamate desuccinylase/Aspartoacylase catalytic" evidence="5">
    <location>
        <begin position="46"/>
        <end position="232"/>
    </location>
</feature>
<dbReference type="Proteomes" id="UP000476332">
    <property type="component" value="Unassembled WGS sequence"/>
</dbReference>
<reference evidence="6 7" key="1">
    <citation type="submission" date="2020-01" db="EMBL/GenBank/DDBJ databases">
        <title>Genomes of bacteria type strains.</title>
        <authorList>
            <person name="Chen J."/>
            <person name="Zhu S."/>
            <person name="Chen J."/>
        </authorList>
    </citation>
    <scope>NUCLEOTIDE SEQUENCE [LARGE SCALE GENOMIC DNA]</scope>
    <source>
        <strain evidence="6 7">KCTC 52919</strain>
    </source>
</reference>
<dbReference type="PANTHER" id="PTHR37326:SF1">
    <property type="entry name" value="BLL3975 PROTEIN"/>
    <property type="match status" value="1"/>
</dbReference>
<dbReference type="EMBL" id="JAAAMJ010000003">
    <property type="protein sequence ID" value="NDV86579.1"/>
    <property type="molecule type" value="Genomic_DNA"/>
</dbReference>
<proteinExistence type="predicted"/>
<dbReference type="Pfam" id="PF24827">
    <property type="entry name" value="AstE_AspA_cat"/>
    <property type="match status" value="1"/>
</dbReference>
<evidence type="ECO:0000259" key="5">
    <source>
        <dbReference type="Pfam" id="PF24827"/>
    </source>
</evidence>
<name>A0A6L9MFF2_9HYPH</name>
<keyword evidence="3" id="KW-0378">Hydrolase</keyword>
<keyword evidence="4" id="KW-0862">Zinc</keyword>
<dbReference type="InterPro" id="IPR053138">
    <property type="entry name" value="N-alpha-Ac-DABA_deacetylase"/>
</dbReference>
<accession>A0A6L9MFF2</accession>
<evidence type="ECO:0000256" key="3">
    <source>
        <dbReference type="ARBA" id="ARBA00022801"/>
    </source>
</evidence>
<evidence type="ECO:0000256" key="1">
    <source>
        <dbReference type="ARBA" id="ARBA00001947"/>
    </source>
</evidence>
<dbReference type="AlphaFoldDB" id="A0A6L9MFF2"/>
<evidence type="ECO:0000313" key="6">
    <source>
        <dbReference type="EMBL" id="NDV86579.1"/>
    </source>
</evidence>
<comment type="cofactor">
    <cofactor evidence="1">
        <name>Zn(2+)</name>
        <dbReference type="ChEBI" id="CHEBI:29105"/>
    </cofactor>
</comment>